<evidence type="ECO:0000313" key="4">
    <source>
        <dbReference type="Proteomes" id="UP001345963"/>
    </source>
</evidence>
<gene>
    <name evidence="3" type="ORF">ATANTOWER_022658</name>
</gene>
<dbReference type="Proteomes" id="UP001345963">
    <property type="component" value="Unassembled WGS sequence"/>
</dbReference>
<dbReference type="InterPro" id="IPR013761">
    <property type="entry name" value="SAM/pointed_sf"/>
</dbReference>
<keyword evidence="4" id="KW-1185">Reference proteome</keyword>
<name>A0ABU7B9U8_9TELE</name>
<feature type="compositionally biased region" description="Basic and acidic residues" evidence="1">
    <location>
        <begin position="111"/>
        <end position="133"/>
    </location>
</feature>
<feature type="compositionally biased region" description="Basic and acidic residues" evidence="1">
    <location>
        <begin position="170"/>
        <end position="183"/>
    </location>
</feature>
<feature type="signal peptide" evidence="2">
    <location>
        <begin position="1"/>
        <end position="29"/>
    </location>
</feature>
<dbReference type="Gene3D" id="1.10.150.50">
    <property type="entry name" value="Transcription Factor, Ets-1"/>
    <property type="match status" value="1"/>
</dbReference>
<sequence length="196" mass="22704">MRQRQIGAWTGLQHCFCLLVLRSESPCMCDPRMDDLGDFLRQRKIPEETTETMLKEKIDTNVIQLMTDEELKSYLPSYGDRLALLGYCKRRENGTPNSRKSKLFEHLKSKLGKRTADEDGRSTEQEEKSETTVKKNALKSKRKIEIGWMAYDEEKQAFKQIRAKRGGGTRRVDVLKDAKKRDNPNGSCSILSKWKK</sequence>
<dbReference type="EMBL" id="JAHUTI010044307">
    <property type="protein sequence ID" value="MED6246736.1"/>
    <property type="molecule type" value="Genomic_DNA"/>
</dbReference>
<protein>
    <submittedName>
        <fullName evidence="3">Uncharacterized protein</fullName>
    </submittedName>
</protein>
<reference evidence="3 4" key="1">
    <citation type="submission" date="2021-07" db="EMBL/GenBank/DDBJ databases">
        <authorList>
            <person name="Palmer J.M."/>
        </authorList>
    </citation>
    <scope>NUCLEOTIDE SEQUENCE [LARGE SCALE GENOMIC DNA]</scope>
    <source>
        <strain evidence="3 4">AT_MEX2019</strain>
        <tissue evidence="3">Muscle</tissue>
    </source>
</reference>
<proteinExistence type="predicted"/>
<evidence type="ECO:0000313" key="3">
    <source>
        <dbReference type="EMBL" id="MED6246736.1"/>
    </source>
</evidence>
<evidence type="ECO:0000256" key="1">
    <source>
        <dbReference type="SAM" id="MobiDB-lite"/>
    </source>
</evidence>
<comment type="caution">
    <text evidence="3">The sequence shown here is derived from an EMBL/GenBank/DDBJ whole genome shotgun (WGS) entry which is preliminary data.</text>
</comment>
<evidence type="ECO:0000256" key="2">
    <source>
        <dbReference type="SAM" id="SignalP"/>
    </source>
</evidence>
<feature type="region of interest" description="Disordered" evidence="1">
    <location>
        <begin position="162"/>
        <end position="196"/>
    </location>
</feature>
<feature type="chain" id="PRO_5046630508" evidence="2">
    <location>
        <begin position="30"/>
        <end position="196"/>
    </location>
</feature>
<organism evidence="3 4">
    <name type="scientific">Ataeniobius toweri</name>
    <dbReference type="NCBI Taxonomy" id="208326"/>
    <lineage>
        <taxon>Eukaryota</taxon>
        <taxon>Metazoa</taxon>
        <taxon>Chordata</taxon>
        <taxon>Craniata</taxon>
        <taxon>Vertebrata</taxon>
        <taxon>Euteleostomi</taxon>
        <taxon>Actinopterygii</taxon>
        <taxon>Neopterygii</taxon>
        <taxon>Teleostei</taxon>
        <taxon>Neoteleostei</taxon>
        <taxon>Acanthomorphata</taxon>
        <taxon>Ovalentaria</taxon>
        <taxon>Atherinomorphae</taxon>
        <taxon>Cyprinodontiformes</taxon>
        <taxon>Goodeidae</taxon>
        <taxon>Ataeniobius</taxon>
    </lineage>
</organism>
<accession>A0ABU7B9U8</accession>
<keyword evidence="2" id="KW-0732">Signal</keyword>
<feature type="region of interest" description="Disordered" evidence="1">
    <location>
        <begin position="111"/>
        <end position="136"/>
    </location>
</feature>